<sequence>MGEESTNSDLTFCLTELKGGEKHSNPNFKNYATT</sequence>
<reference evidence="1" key="1">
    <citation type="journal article" date="2021" name="Proc. Natl. Acad. Sci. U.S.A.">
        <title>A Catalog of Tens of Thousands of Viruses from Human Metagenomes Reveals Hidden Associations with Chronic Diseases.</title>
        <authorList>
            <person name="Tisza M.J."/>
            <person name="Buck C.B."/>
        </authorList>
    </citation>
    <scope>NUCLEOTIDE SEQUENCE</scope>
    <source>
        <strain evidence="1">Ctqq75</strain>
    </source>
</reference>
<dbReference type="EMBL" id="BK059096">
    <property type="protein sequence ID" value="DAE29657.1"/>
    <property type="molecule type" value="Genomic_DNA"/>
</dbReference>
<proteinExistence type="predicted"/>
<accession>A0A8S5RF03</accession>
<evidence type="ECO:0000313" key="1">
    <source>
        <dbReference type="EMBL" id="DAE29657.1"/>
    </source>
</evidence>
<name>A0A8S5RF03_9VIRU</name>
<protein>
    <submittedName>
        <fullName evidence="1">Uncharacterized protein</fullName>
    </submittedName>
</protein>
<organism evidence="1">
    <name type="scientific">virus sp. ctqq75</name>
    <dbReference type="NCBI Taxonomy" id="2827999"/>
    <lineage>
        <taxon>Viruses</taxon>
    </lineage>
</organism>